<dbReference type="InterPro" id="IPR036366">
    <property type="entry name" value="PGBDSf"/>
</dbReference>
<name>A0A501WNG2_9RHOB</name>
<dbReference type="NCBIfam" id="TIGR02283">
    <property type="entry name" value="MltB_2"/>
    <property type="match status" value="1"/>
</dbReference>
<protein>
    <submittedName>
        <fullName evidence="3">Lytic murein transglycosylase</fullName>
    </submittedName>
</protein>
<dbReference type="InterPro" id="IPR036365">
    <property type="entry name" value="PGBD-like_sf"/>
</dbReference>
<dbReference type="InterPro" id="IPR002477">
    <property type="entry name" value="Peptidoglycan-bd-like"/>
</dbReference>
<dbReference type="CDD" id="cd13399">
    <property type="entry name" value="Slt35-like"/>
    <property type="match status" value="1"/>
</dbReference>
<dbReference type="Pfam" id="PF01471">
    <property type="entry name" value="PG_binding_1"/>
    <property type="match status" value="1"/>
</dbReference>
<evidence type="ECO:0000313" key="3">
    <source>
        <dbReference type="EMBL" id="TPE48827.1"/>
    </source>
</evidence>
<accession>A0A501WNG2</accession>
<dbReference type="GO" id="GO:0008933">
    <property type="term" value="F:peptidoglycan lytic transglycosylase activity"/>
    <property type="evidence" value="ECO:0007669"/>
    <property type="project" value="TreeGrafter"/>
</dbReference>
<sequence length="412" mass="44341">MRHLSLAALVVVLGAAGCGGGATSQLGPGPEASRSQPSPQPSDFIAWRDQFRRQAIAQGIEPGVFDAAFAGVGVNPTVVRLDGKQAEFTKPIWDYLDSAASPTRVETGRANAARLGATLDAIEARYGVDGQAVLAIWGMETNYGRNRGDIPVIEGLATLAYDGRRRAFAEEQLVDALRILQSGDTTPARMVGSWAGAMGHTQFMPSSYLAYAVDFNGDGRRDVWSDDPTDALASAANYLAHSGWEPGQPWGLEVHMPPGFDYARADQKNRQPVSYWRARGVTLMDGRPLPDHGEGAIIAPAGARGPTFIVFRNFYVIKRYNNATSYAMGVGHLGDRIAGASDFVAAWPRDERELSRTEKVELQERLMAAGYHPGSTDGVIGPDTTNAIRGYQSARGMTPDGFATASLLERLR</sequence>
<proteinExistence type="predicted"/>
<evidence type="ECO:0000259" key="2">
    <source>
        <dbReference type="Pfam" id="PF13406"/>
    </source>
</evidence>
<evidence type="ECO:0000313" key="4">
    <source>
        <dbReference type="Proteomes" id="UP000319255"/>
    </source>
</evidence>
<dbReference type="SUPFAM" id="SSF53955">
    <property type="entry name" value="Lysozyme-like"/>
    <property type="match status" value="1"/>
</dbReference>
<dbReference type="PROSITE" id="PS51257">
    <property type="entry name" value="PROKAR_LIPOPROTEIN"/>
    <property type="match status" value="1"/>
</dbReference>
<dbReference type="AlphaFoldDB" id="A0A501WNG2"/>
<dbReference type="Gene3D" id="1.10.530.10">
    <property type="match status" value="1"/>
</dbReference>
<dbReference type="EMBL" id="VFRP01000019">
    <property type="protein sequence ID" value="TPE48827.1"/>
    <property type="molecule type" value="Genomic_DNA"/>
</dbReference>
<dbReference type="Gene3D" id="1.10.8.350">
    <property type="entry name" value="Bacterial muramidase"/>
    <property type="match status" value="1"/>
</dbReference>
<dbReference type="InterPro" id="IPR011970">
    <property type="entry name" value="MltB_2"/>
</dbReference>
<gene>
    <name evidence="3" type="ORF">FJM51_16585</name>
</gene>
<comment type="caution">
    <text evidence="3">The sequence shown here is derived from an EMBL/GenBank/DDBJ whole genome shotgun (WGS) entry which is preliminary data.</text>
</comment>
<dbReference type="PANTHER" id="PTHR30163">
    <property type="entry name" value="MEMBRANE-BOUND LYTIC MUREIN TRANSGLYCOSYLASE B"/>
    <property type="match status" value="1"/>
</dbReference>
<dbReference type="FunFam" id="1.10.8.350:FF:000001">
    <property type="entry name" value="Lytic murein transglycosylase B"/>
    <property type="match status" value="1"/>
</dbReference>
<keyword evidence="4" id="KW-1185">Reference proteome</keyword>
<dbReference type="GO" id="GO:0009253">
    <property type="term" value="P:peptidoglycan catabolic process"/>
    <property type="evidence" value="ECO:0007669"/>
    <property type="project" value="TreeGrafter"/>
</dbReference>
<dbReference type="InterPro" id="IPR043426">
    <property type="entry name" value="MltB-like"/>
</dbReference>
<feature type="domain" description="Transglycosylase SLT" evidence="2">
    <location>
        <begin position="44"/>
        <end position="335"/>
    </location>
</feature>
<dbReference type="RefSeq" id="WP_140455257.1">
    <property type="nucleotide sequence ID" value="NZ_VFRP01000019.1"/>
</dbReference>
<organism evidence="3 4">
    <name type="scientific">Amaricoccus solimangrovi</name>
    <dbReference type="NCBI Taxonomy" id="2589815"/>
    <lineage>
        <taxon>Bacteria</taxon>
        <taxon>Pseudomonadati</taxon>
        <taxon>Pseudomonadota</taxon>
        <taxon>Alphaproteobacteria</taxon>
        <taxon>Rhodobacterales</taxon>
        <taxon>Paracoccaceae</taxon>
        <taxon>Amaricoccus</taxon>
    </lineage>
</organism>
<dbReference type="Gene3D" id="1.10.101.10">
    <property type="entry name" value="PGBD-like superfamily/PGBD"/>
    <property type="match status" value="1"/>
</dbReference>
<evidence type="ECO:0000259" key="1">
    <source>
        <dbReference type="Pfam" id="PF01471"/>
    </source>
</evidence>
<dbReference type="InterPro" id="IPR023346">
    <property type="entry name" value="Lysozyme-like_dom_sf"/>
</dbReference>
<dbReference type="InterPro" id="IPR031304">
    <property type="entry name" value="SLT_2"/>
</dbReference>
<reference evidence="3 4" key="1">
    <citation type="submission" date="2019-06" db="EMBL/GenBank/DDBJ databases">
        <title>A novel bacterium of genus Amaricoccus, isolated from marine sediment.</title>
        <authorList>
            <person name="Huang H."/>
            <person name="Mo K."/>
            <person name="Hu Y."/>
        </authorList>
    </citation>
    <scope>NUCLEOTIDE SEQUENCE [LARGE SCALE GENOMIC DNA]</scope>
    <source>
        <strain evidence="3 4">HB172011</strain>
    </source>
</reference>
<dbReference type="OrthoDB" id="9808544at2"/>
<feature type="domain" description="Peptidoglycan binding-like" evidence="1">
    <location>
        <begin position="360"/>
        <end position="411"/>
    </location>
</feature>
<dbReference type="Pfam" id="PF13406">
    <property type="entry name" value="SLT_2"/>
    <property type="match status" value="1"/>
</dbReference>
<dbReference type="Proteomes" id="UP000319255">
    <property type="component" value="Unassembled WGS sequence"/>
</dbReference>
<dbReference type="PANTHER" id="PTHR30163:SF8">
    <property type="entry name" value="LYTIC MUREIN TRANSGLYCOSYLASE"/>
    <property type="match status" value="1"/>
</dbReference>
<dbReference type="SUPFAM" id="SSF47090">
    <property type="entry name" value="PGBD-like"/>
    <property type="match status" value="1"/>
</dbReference>